<reference evidence="2 3" key="1">
    <citation type="journal article" date="2018" name="Biotechnol. Biofuels">
        <title>Integrative visual omics of the white-rot fungus Polyporus brumalis exposes the biotechnological potential of its oxidative enzymes for delignifying raw plant biomass.</title>
        <authorList>
            <person name="Miyauchi S."/>
            <person name="Rancon A."/>
            <person name="Drula E."/>
            <person name="Hage H."/>
            <person name="Chaduli D."/>
            <person name="Favel A."/>
            <person name="Grisel S."/>
            <person name="Henrissat B."/>
            <person name="Herpoel-Gimbert I."/>
            <person name="Ruiz-Duenas F.J."/>
            <person name="Chevret D."/>
            <person name="Hainaut M."/>
            <person name="Lin J."/>
            <person name="Wang M."/>
            <person name="Pangilinan J."/>
            <person name="Lipzen A."/>
            <person name="Lesage-Meessen L."/>
            <person name="Navarro D."/>
            <person name="Riley R."/>
            <person name="Grigoriev I.V."/>
            <person name="Zhou S."/>
            <person name="Raouche S."/>
            <person name="Rosso M.N."/>
        </authorList>
    </citation>
    <scope>NUCLEOTIDE SEQUENCE [LARGE SCALE GENOMIC DNA]</scope>
    <source>
        <strain evidence="2 3">BRFM 1820</strain>
    </source>
</reference>
<dbReference type="Pfam" id="PF18758">
    <property type="entry name" value="KDZ"/>
    <property type="match status" value="1"/>
</dbReference>
<dbReference type="PANTHER" id="PTHR33096:SF1">
    <property type="entry name" value="CXC1-LIKE CYSTEINE CLUSTER ASSOCIATED WITH KDZ TRANSPOSASES DOMAIN-CONTAINING PROTEIN"/>
    <property type="match status" value="1"/>
</dbReference>
<dbReference type="EMBL" id="KZ857397">
    <property type="protein sequence ID" value="RDX50992.1"/>
    <property type="molecule type" value="Genomic_DNA"/>
</dbReference>
<dbReference type="AlphaFoldDB" id="A0A371DEU0"/>
<evidence type="ECO:0008006" key="4">
    <source>
        <dbReference type="Google" id="ProtNLM"/>
    </source>
</evidence>
<proteinExistence type="predicted"/>
<name>A0A371DEU0_9APHY</name>
<evidence type="ECO:0000313" key="3">
    <source>
        <dbReference type="Proteomes" id="UP000256964"/>
    </source>
</evidence>
<dbReference type="PANTHER" id="PTHR33096">
    <property type="entry name" value="CXC2 DOMAIN-CONTAINING PROTEIN"/>
    <property type="match status" value="1"/>
</dbReference>
<accession>A0A371DEU0</accession>
<feature type="region of interest" description="Disordered" evidence="1">
    <location>
        <begin position="815"/>
        <end position="848"/>
    </location>
</feature>
<organism evidence="2 3">
    <name type="scientific">Lentinus brumalis</name>
    <dbReference type="NCBI Taxonomy" id="2498619"/>
    <lineage>
        <taxon>Eukaryota</taxon>
        <taxon>Fungi</taxon>
        <taxon>Dikarya</taxon>
        <taxon>Basidiomycota</taxon>
        <taxon>Agaricomycotina</taxon>
        <taxon>Agaricomycetes</taxon>
        <taxon>Polyporales</taxon>
        <taxon>Polyporaceae</taxon>
        <taxon>Lentinus</taxon>
    </lineage>
</organism>
<dbReference type="STRING" id="139420.A0A371DEU0"/>
<evidence type="ECO:0000313" key="2">
    <source>
        <dbReference type="EMBL" id="RDX50992.1"/>
    </source>
</evidence>
<dbReference type="InterPro" id="IPR040521">
    <property type="entry name" value="KDZ"/>
</dbReference>
<protein>
    <recommendedName>
        <fullName evidence="4">CxC1-like cysteine cluster associated with KDZ transposases domain-containing protein</fullName>
    </recommendedName>
</protein>
<gene>
    <name evidence="2" type="ORF">OH76DRAFT_1455203</name>
</gene>
<sequence>MKPTRPGTVSNHVHKVVLDRKTRTSSAQLQSEVLRHKEVLKKKAETSRKIQRQLAARDTTYDIALNIIDIISLERRALFRRDAHQKTPVAIAESGYLVASPVSPELAVSFRTLEYFRRLRLRKASYSVEAYAKVLCDLYGLPYRRRWRTAISDAYDVYLGILRIVDKRVMAYLGRDTPNWRVKHACPACNFKLEGEEDLGYDRICCMDGNNSLKRIAKIGDREIADLREFSESDYYLLAEYVDRFKDEVKRRESGDAEDDGDDAWTDEEDGDADEAEGDPTDFAGADDMLKQCTKNWKSAAKDETKKMWGIFDETGVFAGACRHGFVLWVIDMVRSGELAKYALALVAKALDVFEDRILWGYDIGCTFNTTIAQSSLGPEFSRRGCRCCVNAFHGYSHSHSCQTINHPSVIPGAGLDDMEGMERLFSSSNELAPVTRYASKYHRRMHIDRHMYQWDEDKYANIATMLYNNLRQAFDILAKDAPVVEEWLQANGCTLADLELWETEEKQYFATVGKVTEADAVAVEYVSRLKDYWRLQDETSATMSAFVTSIPEDYTPAGLVERTDDAQYRREASQTLKRETDMRLLREKCDSALRDVIALELQLGLNAASRWTPTTPKFIETAHFLADRDYHIALERLQRLVVQRLFELHTMNISHTAYKIRTQIAKSLQRRSKAIRAAVTAYNNAAKALKNPRPPLDWSKVTHYAFLEEFELLRDTRNDLAGKRWAETTTRPIIKKARQIKRAREEIRRCNTEVRRVHSWVLQENTELEEAVRKCRDERNPIYGALGDYATRRRRVNTRLLAIIARIHVLPGFSGHTTPGAPSASSPETEAAEVRAEEAELQGDLQDASIDESDLAAAASVLEFTTNLAGT</sequence>
<feature type="compositionally biased region" description="Acidic residues" evidence="1">
    <location>
        <begin position="256"/>
        <end position="280"/>
    </location>
</feature>
<evidence type="ECO:0000256" key="1">
    <source>
        <dbReference type="SAM" id="MobiDB-lite"/>
    </source>
</evidence>
<keyword evidence="3" id="KW-1185">Reference proteome</keyword>
<feature type="compositionally biased region" description="Low complexity" evidence="1">
    <location>
        <begin position="818"/>
        <end position="830"/>
    </location>
</feature>
<feature type="region of interest" description="Disordered" evidence="1">
    <location>
        <begin position="252"/>
        <end position="281"/>
    </location>
</feature>
<dbReference type="OrthoDB" id="2505969at2759"/>
<dbReference type="Proteomes" id="UP000256964">
    <property type="component" value="Unassembled WGS sequence"/>
</dbReference>